<dbReference type="EMBL" id="KL198013">
    <property type="protein sequence ID" value="KDQ23018.1"/>
    <property type="molecule type" value="Genomic_DNA"/>
</dbReference>
<name>A0A067N4R5_PLEO1</name>
<gene>
    <name evidence="1" type="ORF">PLEOSDRAFT_12439</name>
</gene>
<dbReference type="Gene3D" id="1.10.10.750">
    <property type="entry name" value="Ypt/Rab-GAP domain of gyp1p, domain 1"/>
    <property type="match status" value="1"/>
</dbReference>
<proteinExistence type="predicted"/>
<evidence type="ECO:0000313" key="1">
    <source>
        <dbReference type="EMBL" id="KDQ23018.1"/>
    </source>
</evidence>
<protein>
    <submittedName>
        <fullName evidence="1">Uncharacterized protein</fullName>
    </submittedName>
</protein>
<sequence length="50" mass="5815">MEGHRQRELRWIALMSSVPASQARKSKKVKKLLIEGVPSSVRYLVWIHLT</sequence>
<dbReference type="HOGENOM" id="CLU_200855_0_0_1"/>
<reference evidence="2" key="1">
    <citation type="journal article" date="2014" name="Proc. Natl. Acad. Sci. U.S.A.">
        <title>Extensive sampling of basidiomycete genomes demonstrates inadequacy of the white-rot/brown-rot paradigm for wood decay fungi.</title>
        <authorList>
            <person name="Riley R."/>
            <person name="Salamov A.A."/>
            <person name="Brown D.W."/>
            <person name="Nagy L.G."/>
            <person name="Floudas D."/>
            <person name="Held B.W."/>
            <person name="Levasseur A."/>
            <person name="Lombard V."/>
            <person name="Morin E."/>
            <person name="Otillar R."/>
            <person name="Lindquist E.A."/>
            <person name="Sun H."/>
            <person name="LaButti K.M."/>
            <person name="Schmutz J."/>
            <person name="Jabbour D."/>
            <person name="Luo H."/>
            <person name="Baker S.E."/>
            <person name="Pisabarro A.G."/>
            <person name="Walton J.D."/>
            <person name="Blanchette R.A."/>
            <person name="Henrissat B."/>
            <person name="Martin F."/>
            <person name="Cullen D."/>
            <person name="Hibbett D.S."/>
            <person name="Grigoriev I.V."/>
        </authorList>
    </citation>
    <scope>NUCLEOTIDE SEQUENCE [LARGE SCALE GENOMIC DNA]</scope>
    <source>
        <strain evidence="2">PC15</strain>
    </source>
</reference>
<dbReference type="Proteomes" id="UP000027073">
    <property type="component" value="Unassembled WGS sequence"/>
</dbReference>
<accession>A0A067N4R5</accession>
<dbReference type="VEuPathDB" id="FungiDB:PLEOSDRAFT_12439"/>
<dbReference type="InParanoid" id="A0A067N4R5"/>
<dbReference type="AlphaFoldDB" id="A0A067N4R5"/>
<evidence type="ECO:0000313" key="2">
    <source>
        <dbReference type="Proteomes" id="UP000027073"/>
    </source>
</evidence>
<feature type="non-terminal residue" evidence="1">
    <location>
        <position position="50"/>
    </location>
</feature>
<organism evidence="1 2">
    <name type="scientific">Pleurotus ostreatus (strain PC15)</name>
    <name type="common">Oyster mushroom</name>
    <dbReference type="NCBI Taxonomy" id="1137138"/>
    <lineage>
        <taxon>Eukaryota</taxon>
        <taxon>Fungi</taxon>
        <taxon>Dikarya</taxon>
        <taxon>Basidiomycota</taxon>
        <taxon>Agaricomycotina</taxon>
        <taxon>Agaricomycetes</taxon>
        <taxon>Agaricomycetidae</taxon>
        <taxon>Agaricales</taxon>
        <taxon>Pleurotineae</taxon>
        <taxon>Pleurotaceae</taxon>
        <taxon>Pleurotus</taxon>
    </lineage>
</organism>
<dbReference type="OrthoDB" id="159449at2759"/>